<dbReference type="AlphaFoldDB" id="A0A4C1TMN7"/>
<proteinExistence type="predicted"/>
<accession>A0A4C1TMN7</accession>
<feature type="region of interest" description="Disordered" evidence="1">
    <location>
        <begin position="1"/>
        <end position="25"/>
    </location>
</feature>
<dbReference type="InterPro" id="IPR036691">
    <property type="entry name" value="Endo/exonu/phosph_ase_sf"/>
</dbReference>
<protein>
    <recommendedName>
        <fullName evidence="2">Reverse transcriptase domain-containing protein</fullName>
    </recommendedName>
</protein>
<dbReference type="Proteomes" id="UP000299102">
    <property type="component" value="Unassembled WGS sequence"/>
</dbReference>
<dbReference type="Pfam" id="PF00078">
    <property type="entry name" value="RVT_1"/>
    <property type="match status" value="1"/>
</dbReference>
<dbReference type="OrthoDB" id="10014409at2759"/>
<dbReference type="PANTHER" id="PTHR47027:SF20">
    <property type="entry name" value="REVERSE TRANSCRIPTASE-LIKE PROTEIN WITH RNA-DIRECTED DNA POLYMERASE DOMAIN"/>
    <property type="match status" value="1"/>
</dbReference>
<organism evidence="3 4">
    <name type="scientific">Eumeta variegata</name>
    <name type="common">Bagworm moth</name>
    <name type="synonym">Eumeta japonica</name>
    <dbReference type="NCBI Taxonomy" id="151549"/>
    <lineage>
        <taxon>Eukaryota</taxon>
        <taxon>Metazoa</taxon>
        <taxon>Ecdysozoa</taxon>
        <taxon>Arthropoda</taxon>
        <taxon>Hexapoda</taxon>
        <taxon>Insecta</taxon>
        <taxon>Pterygota</taxon>
        <taxon>Neoptera</taxon>
        <taxon>Endopterygota</taxon>
        <taxon>Lepidoptera</taxon>
        <taxon>Glossata</taxon>
        <taxon>Ditrysia</taxon>
        <taxon>Tineoidea</taxon>
        <taxon>Psychidae</taxon>
        <taxon>Oiketicinae</taxon>
        <taxon>Eumeta</taxon>
    </lineage>
</organism>
<gene>
    <name evidence="3" type="ORF">EVAR_80558_1</name>
</gene>
<dbReference type="SUPFAM" id="SSF56219">
    <property type="entry name" value="DNase I-like"/>
    <property type="match status" value="1"/>
</dbReference>
<sequence>MTRRCRPTSLQRSITRGHPPPWPSRLRPALFREAKSPAHVERCIRSTSGTRFGLSPSFAICTWTRGFSSRDFRVAIQPERMSPRTKSIDNPLLLCLSSPSTTFTEGDGQRSDLLADSDKLIFGWHCYKSRAQNTSLTFNGQAALYSVDTSKKEHSIQSACAPLRVKWIPEPRRRGRASNATNKRDDIYGVQTVYNRNFIEQYKFLSQQRARGVKVSLPLCPSVGPGQKAFASRNKSLEVYLNKACPALSRGTRARAPGVLELLSVPVTTPSRGHWHLRESLPGLVPGSPIVSGEDKFSYREIGSSRLDCGNEVCHRSRLVPRKTETRTGEVCFNTLNVCGGKGDKIDDVCELMKDRRLDILCINETKRKDMSTLLENPEEFWADVRDILMKCNRKERIVILGDFNVWVGVQREGYEKVLGLEKAYDRVKINDLWRTLSMHGVSSGLIQASHQASGSSACIRINGAYTDWFDIRRGVRQGYVALPWLFDLFMGSCQYDLKEYECGLKMDKLSVKCLLYADD</sequence>
<reference evidence="3 4" key="1">
    <citation type="journal article" date="2019" name="Commun. Biol.">
        <title>The bagworm genome reveals a unique fibroin gene that provides high tensile strength.</title>
        <authorList>
            <person name="Kono N."/>
            <person name="Nakamura H."/>
            <person name="Ohtoshi R."/>
            <person name="Tomita M."/>
            <person name="Numata K."/>
            <person name="Arakawa K."/>
        </authorList>
    </citation>
    <scope>NUCLEOTIDE SEQUENCE [LARGE SCALE GENOMIC DNA]</scope>
</reference>
<evidence type="ECO:0000256" key="1">
    <source>
        <dbReference type="SAM" id="MobiDB-lite"/>
    </source>
</evidence>
<name>A0A4C1TMN7_EUMVA</name>
<dbReference type="InterPro" id="IPR000477">
    <property type="entry name" value="RT_dom"/>
</dbReference>
<evidence type="ECO:0000313" key="3">
    <source>
        <dbReference type="EMBL" id="GBP15384.1"/>
    </source>
</evidence>
<keyword evidence="4" id="KW-1185">Reference proteome</keyword>
<dbReference type="PANTHER" id="PTHR47027">
    <property type="entry name" value="REVERSE TRANSCRIPTASE DOMAIN-CONTAINING PROTEIN"/>
    <property type="match status" value="1"/>
</dbReference>
<comment type="caution">
    <text evidence="3">The sequence shown here is derived from an EMBL/GenBank/DDBJ whole genome shotgun (WGS) entry which is preliminary data.</text>
</comment>
<feature type="domain" description="Reverse transcriptase" evidence="2">
    <location>
        <begin position="420"/>
        <end position="520"/>
    </location>
</feature>
<dbReference type="EMBL" id="BGZK01000071">
    <property type="protein sequence ID" value="GBP15384.1"/>
    <property type="molecule type" value="Genomic_DNA"/>
</dbReference>
<evidence type="ECO:0000259" key="2">
    <source>
        <dbReference type="Pfam" id="PF00078"/>
    </source>
</evidence>
<evidence type="ECO:0000313" key="4">
    <source>
        <dbReference type="Proteomes" id="UP000299102"/>
    </source>
</evidence>